<gene>
    <name evidence="1" type="ORF">UFOVP1130_157</name>
</gene>
<protein>
    <submittedName>
        <fullName evidence="1">Uncharacterized protein</fullName>
    </submittedName>
</protein>
<accession>A0A6J5QTM1</accession>
<proteinExistence type="predicted"/>
<sequence length="166" mass="18844">MKADEIKAIRSVSPEAVFMTTKTNGFFVIDEVIEDVVEVGTSYNRKTRKVTRLKGRRIILNVGRQQSMSYNGDIVPERLPSVDVKPDFFRVRPQDIAGVYTDKTMSEFVEEQQIRMMKYFTETRDKDAHYDSLVEQVSALLGVSMATARQGEPLLEAIVAKFKVSA</sequence>
<dbReference type="EMBL" id="LR797078">
    <property type="protein sequence ID" value="CAB4185876.1"/>
    <property type="molecule type" value="Genomic_DNA"/>
</dbReference>
<organism evidence="1">
    <name type="scientific">uncultured Caudovirales phage</name>
    <dbReference type="NCBI Taxonomy" id="2100421"/>
    <lineage>
        <taxon>Viruses</taxon>
        <taxon>Duplodnaviria</taxon>
        <taxon>Heunggongvirae</taxon>
        <taxon>Uroviricota</taxon>
        <taxon>Caudoviricetes</taxon>
        <taxon>Peduoviridae</taxon>
        <taxon>Maltschvirus</taxon>
        <taxon>Maltschvirus maltsch</taxon>
    </lineage>
</organism>
<reference evidence="1" key="1">
    <citation type="submission" date="2020-05" db="EMBL/GenBank/DDBJ databases">
        <authorList>
            <person name="Chiriac C."/>
            <person name="Salcher M."/>
            <person name="Ghai R."/>
            <person name="Kavagutti S V."/>
        </authorList>
    </citation>
    <scope>NUCLEOTIDE SEQUENCE</scope>
</reference>
<evidence type="ECO:0000313" key="1">
    <source>
        <dbReference type="EMBL" id="CAB4185876.1"/>
    </source>
</evidence>
<name>A0A6J5QTM1_9CAUD</name>